<reference evidence="9 10" key="1">
    <citation type="submission" date="2024-04" db="EMBL/GenBank/DDBJ databases">
        <title>whole genome sequencing of Lutimonas vermicola strain IMCC1616.</title>
        <authorList>
            <person name="Bae S.S."/>
        </authorList>
    </citation>
    <scope>NUCLEOTIDE SEQUENCE [LARGE SCALE GENOMIC DNA]</scope>
    <source>
        <strain evidence="9 10">IMCC1616</strain>
    </source>
</reference>
<keyword evidence="4 7" id="KW-0233">DNA recombination</keyword>
<proteinExistence type="inferred from homology"/>
<feature type="domain" description="DNA replication/recombination mediator RecO N-terminal" evidence="8">
    <location>
        <begin position="1"/>
        <end position="78"/>
    </location>
</feature>
<dbReference type="Pfam" id="PF11967">
    <property type="entry name" value="RecO_N"/>
    <property type="match status" value="1"/>
</dbReference>
<sequence length="241" mass="28105">MLIKTKAIVLTSLKYGDADLIVKCLTEEGVKSYLLRSIFRTKSKKLKTGYFQPLSQLDITAVHNNKGNLNKITEVRVSYLYQTLATDIYKQSIALFLAEVLSYALKEEEQNTVQFQYIENSLKWLDHHHAFANFHLLFLLQLTKFLGFYPDVTYMDALFFDLEEGCFCASKPTRHFLSNQKLILFKSLIGIKFDHMEGLKWNSENRQVVLDILLEYYELHLPGFKKPRSLKVLKEVFNEIS</sequence>
<evidence type="ECO:0000259" key="8">
    <source>
        <dbReference type="Pfam" id="PF11967"/>
    </source>
</evidence>
<dbReference type="NCBIfam" id="TIGR00613">
    <property type="entry name" value="reco"/>
    <property type="match status" value="1"/>
</dbReference>
<dbReference type="Pfam" id="PF02565">
    <property type="entry name" value="RecO_C"/>
    <property type="match status" value="1"/>
</dbReference>
<evidence type="ECO:0000313" key="10">
    <source>
        <dbReference type="Proteomes" id="UP001474120"/>
    </source>
</evidence>
<dbReference type="SUPFAM" id="SSF57863">
    <property type="entry name" value="ArfGap/RecO-like zinc finger"/>
    <property type="match status" value="1"/>
</dbReference>
<evidence type="ECO:0000256" key="6">
    <source>
        <dbReference type="ARBA" id="ARBA00033409"/>
    </source>
</evidence>
<dbReference type="Gene3D" id="2.40.50.140">
    <property type="entry name" value="Nucleic acid-binding proteins"/>
    <property type="match status" value="1"/>
</dbReference>
<dbReference type="InterPro" id="IPR022572">
    <property type="entry name" value="DNA_rep/recomb_RecO_N"/>
</dbReference>
<name>A0ABU9L567_9FLAO</name>
<evidence type="ECO:0000256" key="1">
    <source>
        <dbReference type="ARBA" id="ARBA00007452"/>
    </source>
</evidence>
<comment type="function">
    <text evidence="7">Involved in DNA repair and RecF pathway recombination.</text>
</comment>
<comment type="similarity">
    <text evidence="1 7">Belongs to the RecO family.</text>
</comment>
<keyword evidence="5 7" id="KW-0234">DNA repair</keyword>
<dbReference type="InterPro" id="IPR037278">
    <property type="entry name" value="ARFGAP/RecO"/>
</dbReference>
<dbReference type="InterPro" id="IPR003717">
    <property type="entry name" value="RecO"/>
</dbReference>
<dbReference type="Gene3D" id="1.20.1440.120">
    <property type="entry name" value="Recombination protein O, C-terminal domain"/>
    <property type="match status" value="1"/>
</dbReference>
<gene>
    <name evidence="7 9" type="primary">recO</name>
    <name evidence="9" type="ORF">AABB81_13085</name>
</gene>
<dbReference type="HAMAP" id="MF_00201">
    <property type="entry name" value="RecO"/>
    <property type="match status" value="1"/>
</dbReference>
<keyword evidence="3 7" id="KW-0227">DNA damage</keyword>
<dbReference type="Proteomes" id="UP001474120">
    <property type="component" value="Unassembled WGS sequence"/>
</dbReference>
<dbReference type="EMBL" id="JBCDNA010000003">
    <property type="protein sequence ID" value="MEL4456837.1"/>
    <property type="molecule type" value="Genomic_DNA"/>
</dbReference>
<dbReference type="RefSeq" id="WP_342161002.1">
    <property type="nucleotide sequence ID" value="NZ_JBCDNA010000003.1"/>
</dbReference>
<dbReference type="InterPro" id="IPR012340">
    <property type="entry name" value="NA-bd_OB-fold"/>
</dbReference>
<comment type="caution">
    <text evidence="9">The sequence shown here is derived from an EMBL/GenBank/DDBJ whole genome shotgun (WGS) entry which is preliminary data.</text>
</comment>
<dbReference type="InterPro" id="IPR042242">
    <property type="entry name" value="RecO_C"/>
</dbReference>
<evidence type="ECO:0000313" key="9">
    <source>
        <dbReference type="EMBL" id="MEL4456837.1"/>
    </source>
</evidence>
<dbReference type="PANTHER" id="PTHR33991">
    <property type="entry name" value="DNA REPAIR PROTEIN RECO"/>
    <property type="match status" value="1"/>
</dbReference>
<organism evidence="9 10">
    <name type="scientific">Lutimonas vermicola</name>
    <dbReference type="NCBI Taxonomy" id="414288"/>
    <lineage>
        <taxon>Bacteria</taxon>
        <taxon>Pseudomonadati</taxon>
        <taxon>Bacteroidota</taxon>
        <taxon>Flavobacteriia</taxon>
        <taxon>Flavobacteriales</taxon>
        <taxon>Flavobacteriaceae</taxon>
        <taxon>Lutimonas</taxon>
    </lineage>
</organism>
<evidence type="ECO:0000256" key="2">
    <source>
        <dbReference type="ARBA" id="ARBA00021310"/>
    </source>
</evidence>
<evidence type="ECO:0000256" key="7">
    <source>
        <dbReference type="HAMAP-Rule" id="MF_00201"/>
    </source>
</evidence>
<keyword evidence="10" id="KW-1185">Reference proteome</keyword>
<accession>A0ABU9L567</accession>
<dbReference type="PANTHER" id="PTHR33991:SF1">
    <property type="entry name" value="DNA REPAIR PROTEIN RECO"/>
    <property type="match status" value="1"/>
</dbReference>
<protein>
    <recommendedName>
        <fullName evidence="2 7">DNA repair protein RecO</fullName>
    </recommendedName>
    <alternativeName>
        <fullName evidence="6 7">Recombination protein O</fullName>
    </alternativeName>
</protein>
<evidence type="ECO:0000256" key="4">
    <source>
        <dbReference type="ARBA" id="ARBA00023172"/>
    </source>
</evidence>
<evidence type="ECO:0000256" key="5">
    <source>
        <dbReference type="ARBA" id="ARBA00023204"/>
    </source>
</evidence>
<evidence type="ECO:0000256" key="3">
    <source>
        <dbReference type="ARBA" id="ARBA00022763"/>
    </source>
</evidence>
<dbReference type="SUPFAM" id="SSF50249">
    <property type="entry name" value="Nucleic acid-binding proteins"/>
    <property type="match status" value="1"/>
</dbReference>